<dbReference type="InterPro" id="IPR017946">
    <property type="entry name" value="PLC-like_Pdiesterase_TIM-brl"/>
</dbReference>
<reference evidence="2 3" key="1">
    <citation type="submission" date="2017-04" db="EMBL/GenBank/DDBJ databases">
        <authorList>
            <person name="Afonso C.L."/>
            <person name="Miller P.J."/>
            <person name="Scott M.A."/>
            <person name="Spackman E."/>
            <person name="Goraichik I."/>
            <person name="Dimitrov K.M."/>
            <person name="Suarez D.L."/>
            <person name="Swayne D.E."/>
        </authorList>
    </citation>
    <scope>NUCLEOTIDE SEQUENCE [LARGE SCALE GENOMIC DNA]</scope>
    <source>
        <strain evidence="2 3">CGMCC 1.12708</strain>
    </source>
</reference>
<name>A0A1W2C8J9_9FLAO</name>
<organism evidence="2 3">
    <name type="scientific">Moheibacter sediminis</name>
    <dbReference type="NCBI Taxonomy" id="1434700"/>
    <lineage>
        <taxon>Bacteria</taxon>
        <taxon>Pseudomonadati</taxon>
        <taxon>Bacteroidota</taxon>
        <taxon>Flavobacteriia</taxon>
        <taxon>Flavobacteriales</taxon>
        <taxon>Weeksellaceae</taxon>
        <taxon>Moheibacter</taxon>
    </lineage>
</organism>
<dbReference type="AlphaFoldDB" id="A0A1W2C8J9"/>
<dbReference type="Pfam" id="PF03009">
    <property type="entry name" value="GDPD"/>
    <property type="match status" value="1"/>
</dbReference>
<dbReference type="STRING" id="1434700.SAMN06296427_109101"/>
<dbReference type="GO" id="GO:0006629">
    <property type="term" value="P:lipid metabolic process"/>
    <property type="evidence" value="ECO:0007669"/>
    <property type="project" value="InterPro"/>
</dbReference>
<dbReference type="Gene3D" id="3.20.20.190">
    <property type="entry name" value="Phosphatidylinositol (PI) phosphodiesterase"/>
    <property type="match status" value="1"/>
</dbReference>
<evidence type="ECO:0000259" key="1">
    <source>
        <dbReference type="PROSITE" id="PS51704"/>
    </source>
</evidence>
<evidence type="ECO:0000313" key="3">
    <source>
        <dbReference type="Proteomes" id="UP000192393"/>
    </source>
</evidence>
<dbReference type="SUPFAM" id="SSF51695">
    <property type="entry name" value="PLC-like phosphodiesterases"/>
    <property type="match status" value="1"/>
</dbReference>
<keyword evidence="3" id="KW-1185">Reference proteome</keyword>
<dbReference type="PROSITE" id="PS51704">
    <property type="entry name" value="GP_PDE"/>
    <property type="match status" value="1"/>
</dbReference>
<dbReference type="InterPro" id="IPR030395">
    <property type="entry name" value="GP_PDE_dom"/>
</dbReference>
<accession>A0A1W2C8J9</accession>
<dbReference type="EMBL" id="FWXS01000009">
    <property type="protein sequence ID" value="SMC81461.1"/>
    <property type="molecule type" value="Genomic_DNA"/>
</dbReference>
<sequence>MTLSVLAFSQTKVIAHRGAFKAQNLPENSIAALEEAARIGCFASEFDVRITKDGEIIVHHDDDVDGLIISETNLKELRKHKLPNGEKIPTLEEYLKAGKKLPQMRLVLEVKKSKQPEMTLEAARKSVEWVKKLKLEHQVDYITFDFEAGKLIAELNPDANVAYLEGDKTPEQAKTAGYNGLDYHYSVYQKNPNWIEEAHDLGMTINAWTVNEEADMNWLIEQEADFITTNEPELLIKLLH</sequence>
<protein>
    <submittedName>
        <fullName evidence="2">Glycerophosphoryl diester phosphodiesterase</fullName>
    </submittedName>
</protein>
<dbReference type="Proteomes" id="UP000192393">
    <property type="component" value="Unassembled WGS sequence"/>
</dbReference>
<dbReference type="GO" id="GO:0008081">
    <property type="term" value="F:phosphoric diester hydrolase activity"/>
    <property type="evidence" value="ECO:0007669"/>
    <property type="project" value="InterPro"/>
</dbReference>
<gene>
    <name evidence="2" type="ORF">SAMN06296427_109101</name>
</gene>
<dbReference type="PANTHER" id="PTHR46211">
    <property type="entry name" value="GLYCEROPHOSPHORYL DIESTER PHOSPHODIESTERASE"/>
    <property type="match status" value="1"/>
</dbReference>
<feature type="domain" description="GP-PDE" evidence="1">
    <location>
        <begin position="11"/>
        <end position="239"/>
    </location>
</feature>
<dbReference type="PANTHER" id="PTHR46211:SF1">
    <property type="entry name" value="GLYCEROPHOSPHODIESTER PHOSPHODIESTERASE, CYTOPLASMIC"/>
    <property type="match status" value="1"/>
</dbReference>
<evidence type="ECO:0000313" key="2">
    <source>
        <dbReference type="EMBL" id="SMC81461.1"/>
    </source>
</evidence>
<proteinExistence type="predicted"/>